<evidence type="ECO:0000256" key="1">
    <source>
        <dbReference type="SAM" id="MobiDB-lite"/>
    </source>
</evidence>
<dbReference type="EMBL" id="JABWUV010000014">
    <property type="protein sequence ID" value="KAF6308024.1"/>
    <property type="molecule type" value="Genomic_DNA"/>
</dbReference>
<feature type="region of interest" description="Disordered" evidence="1">
    <location>
        <begin position="1"/>
        <end position="43"/>
    </location>
</feature>
<gene>
    <name evidence="2" type="ORF">mMyoMyo1_008817</name>
</gene>
<protein>
    <submittedName>
        <fullName evidence="2">Uncharacterized protein</fullName>
    </submittedName>
</protein>
<proteinExistence type="predicted"/>
<keyword evidence="3" id="KW-1185">Reference proteome</keyword>
<organism evidence="2 3">
    <name type="scientific">Myotis myotis</name>
    <name type="common">Greater mouse-eared bat</name>
    <name type="synonym">Vespertilio myotis</name>
    <dbReference type="NCBI Taxonomy" id="51298"/>
    <lineage>
        <taxon>Eukaryota</taxon>
        <taxon>Metazoa</taxon>
        <taxon>Chordata</taxon>
        <taxon>Craniata</taxon>
        <taxon>Vertebrata</taxon>
        <taxon>Euteleostomi</taxon>
        <taxon>Mammalia</taxon>
        <taxon>Eutheria</taxon>
        <taxon>Laurasiatheria</taxon>
        <taxon>Chiroptera</taxon>
        <taxon>Yangochiroptera</taxon>
        <taxon>Vespertilionidae</taxon>
        <taxon>Myotis</taxon>
    </lineage>
</organism>
<reference evidence="2 3" key="1">
    <citation type="journal article" date="2020" name="Nature">
        <title>Six reference-quality genomes reveal evolution of bat adaptations.</title>
        <authorList>
            <person name="Jebb D."/>
            <person name="Huang Z."/>
            <person name="Pippel M."/>
            <person name="Hughes G.M."/>
            <person name="Lavrichenko K."/>
            <person name="Devanna P."/>
            <person name="Winkler S."/>
            <person name="Jermiin L.S."/>
            <person name="Skirmuntt E.C."/>
            <person name="Katzourakis A."/>
            <person name="Burkitt-Gray L."/>
            <person name="Ray D.A."/>
            <person name="Sullivan K.A.M."/>
            <person name="Roscito J.G."/>
            <person name="Kirilenko B.M."/>
            <person name="Davalos L.M."/>
            <person name="Corthals A.P."/>
            <person name="Power M.L."/>
            <person name="Jones G."/>
            <person name="Ransome R.D."/>
            <person name="Dechmann D.K.N."/>
            <person name="Locatelli A.G."/>
            <person name="Puechmaille S.J."/>
            <person name="Fedrigo O."/>
            <person name="Jarvis E.D."/>
            <person name="Hiller M."/>
            <person name="Vernes S.C."/>
            <person name="Myers E.W."/>
            <person name="Teeling E.C."/>
        </authorList>
    </citation>
    <scope>NUCLEOTIDE SEQUENCE [LARGE SCALE GENOMIC DNA]</scope>
    <source>
        <strain evidence="2">MMyoMyo1</strain>
        <tissue evidence="2">Flight muscle</tissue>
    </source>
</reference>
<sequence>MLRPLPLRVRQEHAASLSPSRPPGHSTVTALCPLPGGEGRAQPPSCLGPEAHLPAAAIHCQRHHRDTEQDVVRKPHGEKPHWCPVSCALLVPASISSQRRVSSSTRTHGKEGRLVTTGCT</sequence>
<dbReference type="AlphaFoldDB" id="A0A7J7U5B4"/>
<feature type="region of interest" description="Disordered" evidence="1">
    <location>
        <begin position="98"/>
        <end position="120"/>
    </location>
</feature>
<accession>A0A7J7U5B4</accession>
<name>A0A7J7U5B4_MYOMY</name>
<dbReference type="Proteomes" id="UP000527355">
    <property type="component" value="Unassembled WGS sequence"/>
</dbReference>
<evidence type="ECO:0000313" key="3">
    <source>
        <dbReference type="Proteomes" id="UP000527355"/>
    </source>
</evidence>
<comment type="caution">
    <text evidence="2">The sequence shown here is derived from an EMBL/GenBank/DDBJ whole genome shotgun (WGS) entry which is preliminary data.</text>
</comment>
<evidence type="ECO:0000313" key="2">
    <source>
        <dbReference type="EMBL" id="KAF6308024.1"/>
    </source>
</evidence>